<evidence type="ECO:0000313" key="3">
    <source>
        <dbReference type="Proteomes" id="UP000003544"/>
    </source>
</evidence>
<protein>
    <recommendedName>
        <fullName evidence="1">GmrSD restriction endonucleases C-terminal domain-containing protein</fullName>
    </recommendedName>
</protein>
<sequence>MNSNLRLQIADKKLNFTSIAEIKKKYLFDSKDDGVSRSYIFGYEKDNPSYEYLKTKIFLENSSSSYKNEETIYTHNLELAKSFFIAKLRNLEFDEIERVYTKVTQNFLFNIYAISRDIDVFVAFETMNNRGKELSHLELLKNRLIYLSTKFNVADYEKQILRRLINDSWKSIYHYLGKNKLKPLNDDLFLENHFILYFGNILKDEMDGSRGIRYIQRQYKYYFKDYLLEEKFTAKSINASTDDKNKNLTLIEVKKYAESLKESVETWYQILNPNDSSYSTDEKVWLEKLCRIGIEPVAPLIMVFFQQEKNTQLRIKLLKSLEKFMFFIYLVRYQHFLDVGAYQFLEISAELTTGKLTPEKALESLSERNEKLKKDKNLINIIKDSFKRSGFYNWRGIKYFLYEYDLNLKNESKTNRDKINWDNFIIEDDSDHYTVEHIYPQRPRKECWTKLYNIYSSKEKSVLRHSLGNLLPLSRAKNSSFQNKCFKDKLGSEAVRVGFRYGSYAENEVACKDSWTANDILERGIKLLNFMESRWDINIGETSEKIKFLNLSFVLKKRISPYLDQNKRSKK</sequence>
<dbReference type="PANTHER" id="PTHR35149:SF1">
    <property type="entry name" value="DUF5655 DOMAIN-CONTAINING PROTEIN"/>
    <property type="match status" value="1"/>
</dbReference>
<dbReference type="EMBL" id="AFIG01000001">
    <property type="protein sequence ID" value="EGL55306.1"/>
    <property type="molecule type" value="Genomic_DNA"/>
</dbReference>
<name>F5SXS6_9GAMM</name>
<gene>
    <name evidence="2" type="ORF">MAMP_02300</name>
</gene>
<comment type="caution">
    <text evidence="2">The sequence shown here is derived from an EMBL/GenBank/DDBJ whole genome shotgun (WGS) entry which is preliminary data.</text>
</comment>
<organism evidence="2 3">
    <name type="scientific">Methylophaga aminisulfidivorans MP</name>
    <dbReference type="NCBI Taxonomy" id="1026882"/>
    <lineage>
        <taxon>Bacteria</taxon>
        <taxon>Pseudomonadati</taxon>
        <taxon>Pseudomonadota</taxon>
        <taxon>Gammaproteobacteria</taxon>
        <taxon>Thiotrichales</taxon>
        <taxon>Piscirickettsiaceae</taxon>
        <taxon>Methylophaga</taxon>
    </lineage>
</organism>
<dbReference type="InterPro" id="IPR011089">
    <property type="entry name" value="GmrSD_C"/>
</dbReference>
<dbReference type="Pfam" id="PF07510">
    <property type="entry name" value="GmrSD_C"/>
    <property type="match status" value="1"/>
</dbReference>
<dbReference type="eggNOG" id="COG1479">
    <property type="taxonomic scope" value="Bacteria"/>
</dbReference>
<dbReference type="PANTHER" id="PTHR35149">
    <property type="entry name" value="SLL5132 PROTEIN"/>
    <property type="match status" value="1"/>
</dbReference>
<keyword evidence="3" id="KW-1185">Reference proteome</keyword>
<proteinExistence type="predicted"/>
<dbReference type="STRING" id="1026882.MAMP_02300"/>
<feature type="domain" description="GmrSD restriction endonucleases C-terminal" evidence="1">
    <location>
        <begin position="380"/>
        <end position="528"/>
    </location>
</feature>
<dbReference type="Proteomes" id="UP000003544">
    <property type="component" value="Unassembled WGS sequence"/>
</dbReference>
<reference evidence="2 3" key="1">
    <citation type="journal article" date="2011" name="J. Bacteriol.">
        <title>Draft genome sequence of Methylophaga aminisulfidivorans MP T.</title>
        <authorList>
            <person name="Han G.H."/>
            <person name="Kim W."/>
            <person name="Chun J."/>
            <person name="Kim S.W."/>
        </authorList>
    </citation>
    <scope>NUCLEOTIDE SEQUENCE [LARGE SCALE GENOMIC DNA]</scope>
    <source>
        <strain evidence="3">MP(T)</strain>
    </source>
</reference>
<accession>F5SXS6</accession>
<dbReference type="AlphaFoldDB" id="F5SXS6"/>
<evidence type="ECO:0000259" key="1">
    <source>
        <dbReference type="Pfam" id="PF07510"/>
    </source>
</evidence>
<evidence type="ECO:0000313" key="2">
    <source>
        <dbReference type="EMBL" id="EGL55306.1"/>
    </source>
</evidence>